<name>A0ABP2DQB6_9CORY</name>
<protein>
    <submittedName>
        <fullName evidence="2">Uncharacterized protein</fullName>
    </submittedName>
</protein>
<evidence type="ECO:0000313" key="2">
    <source>
        <dbReference type="EMBL" id="EEI62204.1"/>
    </source>
</evidence>
<keyword evidence="1" id="KW-0472">Membrane</keyword>
<evidence type="ECO:0000256" key="1">
    <source>
        <dbReference type="SAM" id="Phobius"/>
    </source>
</evidence>
<keyword evidence="1" id="KW-1133">Transmembrane helix</keyword>
<comment type="caution">
    <text evidence="2">The sequence shown here is derived from an EMBL/GenBank/DDBJ whole genome shotgun (WGS) entry which is preliminary data.</text>
</comment>
<sequence>MNKAEHFQKDKGKRGPTVITWSLVGLIAFVIIAWLVTSL</sequence>
<gene>
    <name evidence="2" type="ORF">HMPREF0293_2329</name>
</gene>
<keyword evidence="3" id="KW-1185">Reference proteome</keyword>
<accession>A0ABP2DQB6</accession>
<evidence type="ECO:0000313" key="3">
    <source>
        <dbReference type="Proteomes" id="UP000006237"/>
    </source>
</evidence>
<dbReference type="Proteomes" id="UP000006237">
    <property type="component" value="Unassembled WGS sequence"/>
</dbReference>
<proteinExistence type="predicted"/>
<dbReference type="EMBL" id="ACHF01000118">
    <property type="protein sequence ID" value="EEI62204.1"/>
    <property type="molecule type" value="Genomic_DNA"/>
</dbReference>
<feature type="transmembrane region" description="Helical" evidence="1">
    <location>
        <begin position="18"/>
        <end position="36"/>
    </location>
</feature>
<reference evidence="2 3" key="1">
    <citation type="submission" date="2009-01" db="EMBL/GenBank/DDBJ databases">
        <authorList>
            <person name="Qin X."/>
            <person name="Bachman B."/>
            <person name="Battles P."/>
            <person name="Bell A."/>
            <person name="Bess C."/>
            <person name="Bickham C."/>
            <person name="Chaboub L."/>
            <person name="Chen D."/>
            <person name="Coyle M."/>
            <person name="Deiros D.R."/>
            <person name="Dinh H."/>
            <person name="Forbes L."/>
            <person name="Fowler G."/>
            <person name="Francisco L."/>
            <person name="Fu Q."/>
            <person name="Gubbala S."/>
            <person name="Hale W."/>
            <person name="Han Y."/>
            <person name="Hemphill L."/>
            <person name="Highlander S.K."/>
            <person name="Hirani K."/>
            <person name="Hogues M."/>
            <person name="Jackson L."/>
            <person name="Jakkamsetti A."/>
            <person name="Javaid M."/>
            <person name="Jiang H."/>
            <person name="Korchina V."/>
            <person name="Kovar C."/>
            <person name="Lara F."/>
            <person name="Lee S."/>
            <person name="Mata R."/>
            <person name="Mathew T."/>
            <person name="Moen C."/>
            <person name="Morales K."/>
            <person name="Munidasa M."/>
            <person name="Nazareth L."/>
            <person name="Ngo R."/>
            <person name="Nguyen L."/>
            <person name="Okwuonu G."/>
            <person name="Ongeri F."/>
            <person name="Patil S."/>
            <person name="Petrosino J."/>
            <person name="Pham C."/>
            <person name="Pham P."/>
            <person name="Pu L.-L."/>
            <person name="Puazo M."/>
            <person name="Raj R."/>
            <person name="Reid J."/>
            <person name="Rouhana J."/>
            <person name="Saada N."/>
            <person name="Shang Y."/>
            <person name="Simmons D."/>
            <person name="Thornton R."/>
            <person name="Warren J."/>
            <person name="Weissenberger G."/>
            <person name="Zhang J."/>
            <person name="Zhang L."/>
            <person name="Zhou C."/>
            <person name="Zhu D."/>
            <person name="Muzny D."/>
            <person name="Worley K."/>
            <person name="Gibbs R."/>
        </authorList>
    </citation>
    <scope>NUCLEOTIDE SEQUENCE [LARGE SCALE GENOMIC DNA]</scope>
    <source>
        <strain evidence="2 3">ATCC 51866</strain>
    </source>
</reference>
<organism evidence="2 3">
    <name type="scientific">Corynebacterium glucuronolyticum ATCC 51866</name>
    <dbReference type="NCBI Taxonomy" id="548478"/>
    <lineage>
        <taxon>Bacteria</taxon>
        <taxon>Bacillati</taxon>
        <taxon>Actinomycetota</taxon>
        <taxon>Actinomycetes</taxon>
        <taxon>Mycobacteriales</taxon>
        <taxon>Corynebacteriaceae</taxon>
        <taxon>Corynebacterium</taxon>
    </lineage>
</organism>
<keyword evidence="1" id="KW-0812">Transmembrane</keyword>